<comment type="caution">
    <text evidence="6">The sequence shown here is derived from an EMBL/GenBank/DDBJ whole genome shotgun (WGS) entry which is preliminary data.</text>
</comment>
<keyword evidence="3" id="KW-0326">Glycosidase</keyword>
<evidence type="ECO:0000256" key="5">
    <source>
        <dbReference type="SAM" id="MobiDB-lite"/>
    </source>
</evidence>
<reference evidence="6" key="1">
    <citation type="submission" date="2023-05" db="EMBL/GenBank/DDBJ databases">
        <title>Nepenthes gracilis genome sequencing.</title>
        <authorList>
            <person name="Fukushima K."/>
        </authorList>
    </citation>
    <scope>NUCLEOTIDE SEQUENCE</scope>
    <source>
        <strain evidence="6">SING2019-196</strain>
    </source>
</reference>
<dbReference type="InterPro" id="IPR001360">
    <property type="entry name" value="Glyco_hydro_1"/>
</dbReference>
<comment type="similarity">
    <text evidence="1 4">Belongs to the glycosyl hydrolase 1 family.</text>
</comment>
<dbReference type="SUPFAM" id="SSF51445">
    <property type="entry name" value="(Trans)glycosidases"/>
    <property type="match status" value="1"/>
</dbReference>
<evidence type="ECO:0000256" key="1">
    <source>
        <dbReference type="ARBA" id="ARBA00010838"/>
    </source>
</evidence>
<protein>
    <recommendedName>
        <fullName evidence="8">Beta-glucosidase</fullName>
    </recommendedName>
</protein>
<dbReference type="EMBL" id="BSYO01000024">
    <property type="protein sequence ID" value="GMH21946.1"/>
    <property type="molecule type" value="Genomic_DNA"/>
</dbReference>
<sequence>MVPVSGDGASHQASSMEPRRMLKRKKSQKIAMEAMIRGFEKYIEVEEPTPNTEHYPDTELKVAKNTGDSVFRMGVDWSRIMPKEPMGGLKETVNVAALELYKWIIHRVRSYGMKVMLTLFHHSLPPWVGEYGVGN</sequence>
<evidence type="ECO:0000313" key="6">
    <source>
        <dbReference type="EMBL" id="GMH21946.1"/>
    </source>
</evidence>
<dbReference type="GO" id="GO:0005975">
    <property type="term" value="P:carbohydrate metabolic process"/>
    <property type="evidence" value="ECO:0007669"/>
    <property type="project" value="InterPro"/>
</dbReference>
<dbReference type="Proteomes" id="UP001279734">
    <property type="component" value="Unassembled WGS sequence"/>
</dbReference>
<dbReference type="InterPro" id="IPR017853">
    <property type="entry name" value="GH"/>
</dbReference>
<feature type="region of interest" description="Disordered" evidence="5">
    <location>
        <begin position="1"/>
        <end position="27"/>
    </location>
</feature>
<evidence type="ECO:0008006" key="8">
    <source>
        <dbReference type="Google" id="ProtNLM"/>
    </source>
</evidence>
<dbReference type="Pfam" id="PF00232">
    <property type="entry name" value="Glyco_hydro_1"/>
    <property type="match status" value="1"/>
</dbReference>
<organism evidence="6 7">
    <name type="scientific">Nepenthes gracilis</name>
    <name type="common">Slender pitcher plant</name>
    <dbReference type="NCBI Taxonomy" id="150966"/>
    <lineage>
        <taxon>Eukaryota</taxon>
        <taxon>Viridiplantae</taxon>
        <taxon>Streptophyta</taxon>
        <taxon>Embryophyta</taxon>
        <taxon>Tracheophyta</taxon>
        <taxon>Spermatophyta</taxon>
        <taxon>Magnoliopsida</taxon>
        <taxon>eudicotyledons</taxon>
        <taxon>Gunneridae</taxon>
        <taxon>Pentapetalae</taxon>
        <taxon>Caryophyllales</taxon>
        <taxon>Nepenthaceae</taxon>
        <taxon>Nepenthes</taxon>
    </lineage>
</organism>
<dbReference type="PANTHER" id="PTHR10353:SF209">
    <property type="entry name" value="GALACTOLIPID GALACTOSYLTRANSFERASE SFR2, CHLOROPLASTIC"/>
    <property type="match status" value="1"/>
</dbReference>
<keyword evidence="7" id="KW-1185">Reference proteome</keyword>
<evidence type="ECO:0000256" key="2">
    <source>
        <dbReference type="ARBA" id="ARBA00022801"/>
    </source>
</evidence>
<dbReference type="PANTHER" id="PTHR10353">
    <property type="entry name" value="GLYCOSYL HYDROLASE"/>
    <property type="match status" value="1"/>
</dbReference>
<dbReference type="AlphaFoldDB" id="A0AAD3XZS8"/>
<gene>
    <name evidence="6" type="ORF">Nepgr_023789</name>
</gene>
<keyword evidence="2" id="KW-0378">Hydrolase</keyword>
<dbReference type="GO" id="GO:0008422">
    <property type="term" value="F:beta-glucosidase activity"/>
    <property type="evidence" value="ECO:0007669"/>
    <property type="project" value="TreeGrafter"/>
</dbReference>
<accession>A0AAD3XZS8</accession>
<evidence type="ECO:0000313" key="7">
    <source>
        <dbReference type="Proteomes" id="UP001279734"/>
    </source>
</evidence>
<evidence type="ECO:0000256" key="4">
    <source>
        <dbReference type="RuleBase" id="RU003690"/>
    </source>
</evidence>
<dbReference type="Gene3D" id="3.20.20.80">
    <property type="entry name" value="Glycosidases"/>
    <property type="match status" value="1"/>
</dbReference>
<proteinExistence type="inferred from homology"/>
<name>A0AAD3XZS8_NEPGR</name>
<evidence type="ECO:0000256" key="3">
    <source>
        <dbReference type="ARBA" id="ARBA00023295"/>
    </source>
</evidence>